<keyword evidence="2" id="KW-0540">Nuclease</keyword>
<dbReference type="Pfam" id="PF01844">
    <property type="entry name" value="HNH"/>
    <property type="match status" value="1"/>
</dbReference>
<keyword evidence="2" id="KW-0255">Endonuclease</keyword>
<dbReference type="SMART" id="SM00507">
    <property type="entry name" value="HNHc"/>
    <property type="match status" value="1"/>
</dbReference>
<dbReference type="GO" id="GO:0003676">
    <property type="term" value="F:nucleic acid binding"/>
    <property type="evidence" value="ECO:0007669"/>
    <property type="project" value="InterPro"/>
</dbReference>
<dbReference type="SUPFAM" id="SSF57802">
    <property type="entry name" value="Rubredoxin-like"/>
    <property type="match status" value="1"/>
</dbReference>
<dbReference type="EMBL" id="CP060719">
    <property type="protein sequence ID" value="QNN69856.1"/>
    <property type="molecule type" value="Genomic_DNA"/>
</dbReference>
<dbReference type="InterPro" id="IPR003615">
    <property type="entry name" value="HNH_nuc"/>
</dbReference>
<dbReference type="GO" id="GO:0004519">
    <property type="term" value="F:endonuclease activity"/>
    <property type="evidence" value="ECO:0007669"/>
    <property type="project" value="UniProtKB-KW"/>
</dbReference>
<evidence type="ECO:0000259" key="1">
    <source>
        <dbReference type="SMART" id="SM00507"/>
    </source>
</evidence>
<keyword evidence="2" id="KW-0378">Hydrolase</keyword>
<dbReference type="KEGG" id="tcn:H9L16_14610"/>
<dbReference type="GO" id="GO:0008270">
    <property type="term" value="F:zinc ion binding"/>
    <property type="evidence" value="ECO:0007669"/>
    <property type="project" value="InterPro"/>
</dbReference>
<dbReference type="CDD" id="cd00085">
    <property type="entry name" value="HNHc"/>
    <property type="match status" value="1"/>
</dbReference>
<dbReference type="Proteomes" id="UP000515804">
    <property type="component" value="Chromosome"/>
</dbReference>
<dbReference type="Gene3D" id="1.10.30.50">
    <property type="match status" value="1"/>
</dbReference>
<keyword evidence="3" id="KW-1185">Reference proteome</keyword>
<evidence type="ECO:0000313" key="3">
    <source>
        <dbReference type="Proteomes" id="UP000515804"/>
    </source>
</evidence>
<gene>
    <name evidence="2" type="ORF">H9L16_14610</name>
</gene>
<dbReference type="AlphaFoldDB" id="A0A7G9SPT1"/>
<reference evidence="2 3" key="1">
    <citation type="submission" date="2020-08" db="EMBL/GenBank/DDBJ databases">
        <title>Genome sequence of Thermomonas carbonis KCTC 42013T.</title>
        <authorList>
            <person name="Hyun D.-W."/>
            <person name="Bae J.-W."/>
        </authorList>
    </citation>
    <scope>NUCLEOTIDE SEQUENCE [LARGE SCALE GENOMIC DNA]</scope>
    <source>
        <strain evidence="2 3">KCTC 42013</strain>
    </source>
</reference>
<proteinExistence type="predicted"/>
<accession>A0A7G9SPT1</accession>
<feature type="domain" description="HNH nuclease" evidence="1">
    <location>
        <begin position="1"/>
        <end position="47"/>
    </location>
</feature>
<sequence>MAIRDGYKCYVCGRIVEQGECDHIVPVSKGGKTEMGNLGWICPPCHADKSEREAAEAQGRNVRIKARIGVDGWPM</sequence>
<organism evidence="2 3">
    <name type="scientific">Thermomonas carbonis</name>
    <dbReference type="NCBI Taxonomy" id="1463158"/>
    <lineage>
        <taxon>Bacteria</taxon>
        <taxon>Pseudomonadati</taxon>
        <taxon>Pseudomonadota</taxon>
        <taxon>Gammaproteobacteria</taxon>
        <taxon>Lysobacterales</taxon>
        <taxon>Lysobacteraceae</taxon>
        <taxon>Thermomonas</taxon>
    </lineage>
</organism>
<name>A0A7G9SPT1_9GAMM</name>
<dbReference type="InterPro" id="IPR002711">
    <property type="entry name" value="HNH"/>
</dbReference>
<evidence type="ECO:0000313" key="2">
    <source>
        <dbReference type="EMBL" id="QNN69856.1"/>
    </source>
</evidence>
<protein>
    <submittedName>
        <fullName evidence="2">HNH endonuclease</fullName>
    </submittedName>
</protein>